<dbReference type="SUPFAM" id="SSF52540">
    <property type="entry name" value="P-loop containing nucleoside triphosphate hydrolases"/>
    <property type="match status" value="1"/>
</dbReference>
<evidence type="ECO:0000259" key="1">
    <source>
        <dbReference type="Pfam" id="PF01272"/>
    </source>
</evidence>
<dbReference type="InterPro" id="IPR011335">
    <property type="entry name" value="Restrct_endonuc-II-like"/>
</dbReference>
<dbReference type="PANTHER" id="PTHR10887">
    <property type="entry name" value="DNA2/NAM7 HELICASE FAMILY"/>
    <property type="match status" value="1"/>
</dbReference>
<dbReference type="Gene3D" id="3.40.960.10">
    <property type="entry name" value="VSR Endonuclease"/>
    <property type="match status" value="1"/>
</dbReference>
<dbReference type="InterPro" id="IPR001437">
    <property type="entry name" value="Tscrpt_elong_fac_GreA/B_C"/>
</dbReference>
<dbReference type="EMBL" id="RDOJ01000019">
    <property type="protein sequence ID" value="RLZ07138.1"/>
    <property type="molecule type" value="Genomic_DNA"/>
</dbReference>
<dbReference type="Pfam" id="PF01272">
    <property type="entry name" value="GreA_GreB"/>
    <property type="match status" value="1"/>
</dbReference>
<evidence type="ECO:0000313" key="4">
    <source>
        <dbReference type="EMBL" id="RLZ07138.1"/>
    </source>
</evidence>
<dbReference type="InterPro" id="IPR045055">
    <property type="entry name" value="DNA2/NAM7-like"/>
</dbReference>
<name>A0A3L9M2K3_9FLAO</name>
<dbReference type="GO" id="GO:0032784">
    <property type="term" value="P:regulation of DNA-templated transcription elongation"/>
    <property type="evidence" value="ECO:0007669"/>
    <property type="project" value="InterPro"/>
</dbReference>
<dbReference type="Gene3D" id="3.10.50.30">
    <property type="entry name" value="Transcription elongation factor, GreA/GreB, C-terminal domain"/>
    <property type="match status" value="1"/>
</dbReference>
<dbReference type="CDD" id="cd18808">
    <property type="entry name" value="SF1_C_Upf1"/>
    <property type="match status" value="1"/>
</dbReference>
<gene>
    <name evidence="4" type="ORF">EAH69_11865</name>
</gene>
<dbReference type="Pfam" id="PF18741">
    <property type="entry name" value="MTES_1575"/>
    <property type="match status" value="1"/>
</dbReference>
<evidence type="ECO:0000259" key="3">
    <source>
        <dbReference type="Pfam" id="PF18741"/>
    </source>
</evidence>
<dbReference type="OrthoDB" id="9757917at2"/>
<dbReference type="AlphaFoldDB" id="A0A3L9M2K3"/>
<proteinExistence type="predicted"/>
<accession>A0A3L9M2K3</accession>
<dbReference type="InterPro" id="IPR049468">
    <property type="entry name" value="Restrct_endonuc-II-like_dom"/>
</dbReference>
<organism evidence="4 5">
    <name type="scientific">Faecalibacter macacae</name>
    <dbReference type="NCBI Taxonomy" id="1859289"/>
    <lineage>
        <taxon>Bacteria</taxon>
        <taxon>Pseudomonadati</taxon>
        <taxon>Bacteroidota</taxon>
        <taxon>Flavobacteriia</taxon>
        <taxon>Flavobacteriales</taxon>
        <taxon>Weeksellaceae</taxon>
        <taxon>Faecalibacter</taxon>
    </lineage>
</organism>
<dbReference type="Gene3D" id="3.40.50.300">
    <property type="entry name" value="P-loop containing nucleotide triphosphate hydrolases"/>
    <property type="match status" value="1"/>
</dbReference>
<dbReference type="InterPro" id="IPR041679">
    <property type="entry name" value="DNA2/NAM7-like_C"/>
</dbReference>
<dbReference type="InterPro" id="IPR047187">
    <property type="entry name" value="SF1_C_Upf1"/>
</dbReference>
<reference evidence="4 5" key="1">
    <citation type="submission" date="2018-10" db="EMBL/GenBank/DDBJ databases">
        <authorList>
            <person name="Chen X."/>
        </authorList>
    </citation>
    <scope>NUCLEOTIDE SEQUENCE [LARGE SCALE GENOMIC DNA]</scope>
    <source>
        <strain evidence="4 5">YIM 102668</strain>
    </source>
</reference>
<evidence type="ECO:0008006" key="6">
    <source>
        <dbReference type="Google" id="ProtNLM"/>
    </source>
</evidence>
<dbReference type="SUPFAM" id="SSF52980">
    <property type="entry name" value="Restriction endonuclease-like"/>
    <property type="match status" value="1"/>
</dbReference>
<dbReference type="GO" id="GO:0003677">
    <property type="term" value="F:DNA binding"/>
    <property type="evidence" value="ECO:0007669"/>
    <property type="project" value="InterPro"/>
</dbReference>
<comment type="caution">
    <text evidence="4">The sequence shown here is derived from an EMBL/GenBank/DDBJ whole genome shotgun (WGS) entry which is preliminary data.</text>
</comment>
<feature type="domain" description="Transcription elongation factor GreA/GreB C-terminal" evidence="1">
    <location>
        <begin position="494"/>
        <end position="568"/>
    </location>
</feature>
<evidence type="ECO:0000313" key="5">
    <source>
        <dbReference type="Proteomes" id="UP000275348"/>
    </source>
</evidence>
<keyword evidence="5" id="KW-1185">Reference proteome</keyword>
<dbReference type="InterPro" id="IPR036953">
    <property type="entry name" value="GreA/GreB_C_sf"/>
</dbReference>
<dbReference type="Proteomes" id="UP000275348">
    <property type="component" value="Unassembled WGS sequence"/>
</dbReference>
<protein>
    <recommendedName>
        <fullName evidence="6">DNA2/NAM7 helicase-like C-terminal domain-containing protein</fullName>
    </recommendedName>
</protein>
<dbReference type="SUPFAM" id="SSF54534">
    <property type="entry name" value="FKBP-like"/>
    <property type="match status" value="1"/>
</dbReference>
<dbReference type="InterPro" id="IPR027417">
    <property type="entry name" value="P-loop_NTPase"/>
</dbReference>
<sequence>MMKGKQIIIAGDEHQMPPSSFFTKILDGQIDSEDDLEDDENIFIDDKNNFEAQILNAVSLLDFASLLKFENISLDFHYRSKHPDLIEFSNAAFYNNKLIALPPSHQYNAIQYDNMDGAFIDRINKAEAIKVLEILQNDIHPNKDGSYPSVGIATFNIEQRNYIKKLILEKQQDPKLVKFSNKINKLLENGMFVKNLENIQGDERDIIIISTTYGKDKDGRQSERYGLLNFQKGYKLLNVIVTRAKNKCFVVTSIPEDKILNFRQYLALEKSNNRKAVFMAYLAYAKAVSENNEELKNNVLEALKENTLNKVGPSTFLYAETESPFEDEVYQYLAEYFGVDNLYTQYKFGGFRIDIVYDFKVAGIPKIAIECDGAKYHSSDEAYLHDIHRQKILEGYGFVFHRIWSTDWWRNPEFEFNRLKDFIETYKDEIEKKRLKLEELDFQEEEILFEDNSDEILFDPNEIELNIPSIEKNYIDDLIVEEDEVSITTIIDTTPKVKINSLVTVKYALDEKIVTLKIVALPKDAITKNDIIGIHYTTPIAQQLLEKQVGAVLNIPNTSNSVEILEIE</sequence>
<feature type="domain" description="Restriction endonuclease type II-like" evidence="3">
    <location>
        <begin position="325"/>
        <end position="423"/>
    </location>
</feature>
<feature type="domain" description="DNA2/NAM7 helicase-like C-terminal" evidence="2">
    <location>
        <begin position="69"/>
        <end position="252"/>
    </location>
</feature>
<evidence type="ECO:0000259" key="2">
    <source>
        <dbReference type="Pfam" id="PF13087"/>
    </source>
</evidence>
<dbReference type="Pfam" id="PF13087">
    <property type="entry name" value="AAA_12"/>
    <property type="match status" value="1"/>
</dbReference>